<organism evidence="1 2">
    <name type="scientific">Lucilia cuprina</name>
    <name type="common">Green bottle fly</name>
    <name type="synonym">Australian sheep blowfly</name>
    <dbReference type="NCBI Taxonomy" id="7375"/>
    <lineage>
        <taxon>Eukaryota</taxon>
        <taxon>Metazoa</taxon>
        <taxon>Ecdysozoa</taxon>
        <taxon>Arthropoda</taxon>
        <taxon>Hexapoda</taxon>
        <taxon>Insecta</taxon>
        <taxon>Pterygota</taxon>
        <taxon>Neoptera</taxon>
        <taxon>Endopterygota</taxon>
        <taxon>Diptera</taxon>
        <taxon>Brachycera</taxon>
        <taxon>Muscomorpha</taxon>
        <taxon>Oestroidea</taxon>
        <taxon>Calliphoridae</taxon>
        <taxon>Luciliinae</taxon>
        <taxon>Lucilia</taxon>
    </lineage>
</organism>
<keyword evidence="2" id="KW-1185">Reference proteome</keyword>
<protein>
    <submittedName>
        <fullName evidence="1">Uncharacterized protein</fullName>
    </submittedName>
</protein>
<accession>A0A0L0C624</accession>
<gene>
    <name evidence="1" type="ORF">FF38_03432</name>
</gene>
<dbReference type="EMBL" id="JRES01000836">
    <property type="protein sequence ID" value="KNC27848.1"/>
    <property type="molecule type" value="Genomic_DNA"/>
</dbReference>
<name>A0A0L0C624_LUCCU</name>
<dbReference type="Proteomes" id="UP000037069">
    <property type="component" value="Unassembled WGS sequence"/>
</dbReference>
<sequence length="162" mass="17005">MAARLVNVDDDDVVVCVPSFVVLVVKMPAFSFSGVVGVVAVVTFSTCIDTVTDTCCIPREVFCDTTLVAVVLGGEGVLRHDNEVLEEAVEGAVRGSNVEVAAFLALVKGLEPMSFKGGGEGIRVKGLEVVEADLSLFTFKPLGLGPGRFLLFGGDPTLWADI</sequence>
<evidence type="ECO:0000313" key="2">
    <source>
        <dbReference type="Proteomes" id="UP000037069"/>
    </source>
</evidence>
<proteinExistence type="predicted"/>
<dbReference type="AlphaFoldDB" id="A0A0L0C624"/>
<comment type="caution">
    <text evidence="1">The sequence shown here is derived from an EMBL/GenBank/DDBJ whole genome shotgun (WGS) entry which is preliminary data.</text>
</comment>
<evidence type="ECO:0000313" key="1">
    <source>
        <dbReference type="EMBL" id="KNC27848.1"/>
    </source>
</evidence>
<reference evidence="1 2" key="1">
    <citation type="journal article" date="2015" name="Nat. Commun.">
        <title>Lucilia cuprina genome unlocks parasitic fly biology to underpin future interventions.</title>
        <authorList>
            <person name="Anstead C.A."/>
            <person name="Korhonen P.K."/>
            <person name="Young N.D."/>
            <person name="Hall R.S."/>
            <person name="Jex A.R."/>
            <person name="Murali S.C."/>
            <person name="Hughes D.S."/>
            <person name="Lee S.F."/>
            <person name="Perry T."/>
            <person name="Stroehlein A.J."/>
            <person name="Ansell B.R."/>
            <person name="Breugelmans B."/>
            <person name="Hofmann A."/>
            <person name="Qu J."/>
            <person name="Dugan S."/>
            <person name="Lee S.L."/>
            <person name="Chao H."/>
            <person name="Dinh H."/>
            <person name="Han Y."/>
            <person name="Doddapaneni H.V."/>
            <person name="Worley K.C."/>
            <person name="Muzny D.M."/>
            <person name="Ioannidis P."/>
            <person name="Waterhouse R.M."/>
            <person name="Zdobnov E.M."/>
            <person name="James P.J."/>
            <person name="Bagnall N.H."/>
            <person name="Kotze A.C."/>
            <person name="Gibbs R.A."/>
            <person name="Richards S."/>
            <person name="Batterham P."/>
            <person name="Gasser R.B."/>
        </authorList>
    </citation>
    <scope>NUCLEOTIDE SEQUENCE [LARGE SCALE GENOMIC DNA]</scope>
    <source>
        <strain evidence="1 2">LS</strain>
        <tissue evidence="1">Full body</tissue>
    </source>
</reference>